<dbReference type="RefSeq" id="WP_098175582.1">
    <property type="nucleotide sequence ID" value="NZ_NUEQ01000014.1"/>
</dbReference>
<comment type="caution">
    <text evidence="1">The sequence shown here is derived from an EMBL/GenBank/DDBJ whole genome shotgun (WGS) entry which is preliminary data.</text>
</comment>
<protein>
    <submittedName>
        <fullName evidence="1">Uncharacterized protein</fullName>
    </submittedName>
</protein>
<proteinExistence type="predicted"/>
<accession>A0AAX0S4Q2</accession>
<sequence>MTIIEYLENTAFATKQLFNLLEELVEKRNKLINLKGTAPIHLQNAQTFDAFSKQVKMNGNIEESYDFLKRAFEKYEKHKTALSTIREIEDYYSDKILIANGPIQVIAQAILQIAKQGLSSTYHTNLRSIRSVLTKTPRSILDANNVSIKIHQNGTPSINDITILDAIWQGRNQSIHYESTVFQDVRDVFEPLKSSYSSLEGYDSKENKAYEVVSKVLKWNLYDDYRLDMEEII</sequence>
<name>A0AAX0S4Q2_9BACI</name>
<reference evidence="1 2" key="1">
    <citation type="submission" date="2017-09" db="EMBL/GenBank/DDBJ databases">
        <title>Large-scale bioinformatics analysis of Bacillus genomes uncovers conserved roles of natural products in bacterial physiology.</title>
        <authorList>
            <consortium name="Agbiome Team Llc"/>
            <person name="Bleich R.M."/>
            <person name="Kirk G.J."/>
            <person name="Santa Maria K.C."/>
            <person name="Allen S.E."/>
            <person name="Farag S."/>
            <person name="Shank E.A."/>
            <person name="Bowers A."/>
        </authorList>
    </citation>
    <scope>NUCLEOTIDE SEQUENCE [LARGE SCALE GENOMIC DNA]</scope>
    <source>
        <strain evidence="1 2">AFS003229</strain>
    </source>
</reference>
<dbReference type="AlphaFoldDB" id="A0AAX0S4Q2"/>
<gene>
    <name evidence="1" type="ORF">CN689_08740</name>
</gene>
<dbReference type="Proteomes" id="UP000220106">
    <property type="component" value="Unassembled WGS sequence"/>
</dbReference>
<evidence type="ECO:0000313" key="2">
    <source>
        <dbReference type="Proteomes" id="UP000220106"/>
    </source>
</evidence>
<dbReference type="EMBL" id="NUEQ01000014">
    <property type="protein sequence ID" value="PEJ34220.1"/>
    <property type="molecule type" value="Genomic_DNA"/>
</dbReference>
<evidence type="ECO:0000313" key="1">
    <source>
        <dbReference type="EMBL" id="PEJ34220.1"/>
    </source>
</evidence>
<organism evidence="1 2">
    <name type="scientific">Peribacillus butanolivorans</name>
    <dbReference type="NCBI Taxonomy" id="421767"/>
    <lineage>
        <taxon>Bacteria</taxon>
        <taxon>Bacillati</taxon>
        <taxon>Bacillota</taxon>
        <taxon>Bacilli</taxon>
        <taxon>Bacillales</taxon>
        <taxon>Bacillaceae</taxon>
        <taxon>Peribacillus</taxon>
    </lineage>
</organism>